<evidence type="ECO:0000313" key="2">
    <source>
        <dbReference type="EMBL" id="CAD8502326.1"/>
    </source>
</evidence>
<sequence>MRFGVLTALMIVSSTMVENCQSFVLQNAFGALKQVANKHDTSKCFQCQRPRPVSLRADSIRMEGTMVTYFGKSKVLDDVQLFKFKFFQRKFDHLVAQGQAKEAVEVLIASESMIQISPLQAVKLLVDLFQSGLNFKKSGGEDPTLSKEDVTKTLIGQVGTLIRDHTLWHFALTSTSREMIERDIRYAERKLGQRWKSLEFRHDLLEIQPFFFYKLNISDIDIAEGPELDQSIKSLWEELSGEEGKVSSASLRQALSKDWQLVYDNESVLEDILKREAGESPAGFEAFRKLCLLVLQV</sequence>
<gene>
    <name evidence="2" type="ORF">HPHI1048_LOCUS20390</name>
</gene>
<dbReference type="EMBL" id="HBEO01030019">
    <property type="protein sequence ID" value="CAD8502326.1"/>
    <property type="molecule type" value="Transcribed_RNA"/>
</dbReference>
<feature type="signal peptide" evidence="1">
    <location>
        <begin position="1"/>
        <end position="22"/>
    </location>
</feature>
<evidence type="ECO:0000256" key="1">
    <source>
        <dbReference type="SAM" id="SignalP"/>
    </source>
</evidence>
<accession>A0A7S0HUM4</accession>
<name>A0A7S0HUM4_9CRYP</name>
<dbReference type="AlphaFoldDB" id="A0A7S0HUM4"/>
<reference evidence="2" key="1">
    <citation type="submission" date="2021-01" db="EMBL/GenBank/DDBJ databases">
        <authorList>
            <person name="Corre E."/>
            <person name="Pelletier E."/>
            <person name="Niang G."/>
            <person name="Scheremetjew M."/>
            <person name="Finn R."/>
            <person name="Kale V."/>
            <person name="Holt S."/>
            <person name="Cochrane G."/>
            <person name="Meng A."/>
            <person name="Brown T."/>
            <person name="Cohen L."/>
        </authorList>
    </citation>
    <scope>NUCLEOTIDE SEQUENCE</scope>
    <source>
        <strain evidence="2">CCMP325</strain>
    </source>
</reference>
<organism evidence="2">
    <name type="scientific">Hanusia phi</name>
    <dbReference type="NCBI Taxonomy" id="3032"/>
    <lineage>
        <taxon>Eukaryota</taxon>
        <taxon>Cryptophyceae</taxon>
        <taxon>Pyrenomonadales</taxon>
        <taxon>Geminigeraceae</taxon>
        <taxon>Hanusia</taxon>
    </lineage>
</organism>
<keyword evidence="1" id="KW-0732">Signal</keyword>
<feature type="chain" id="PRO_5030621593" evidence="1">
    <location>
        <begin position="23"/>
        <end position="297"/>
    </location>
</feature>
<proteinExistence type="predicted"/>
<protein>
    <submittedName>
        <fullName evidence="2">Uncharacterized protein</fullName>
    </submittedName>
</protein>